<dbReference type="InterPro" id="IPR013187">
    <property type="entry name" value="F-box-assoc_dom_typ3"/>
</dbReference>
<organism evidence="3 4">
    <name type="scientific">Oldenlandia corymbosa var. corymbosa</name>
    <dbReference type="NCBI Taxonomy" id="529605"/>
    <lineage>
        <taxon>Eukaryota</taxon>
        <taxon>Viridiplantae</taxon>
        <taxon>Streptophyta</taxon>
        <taxon>Embryophyta</taxon>
        <taxon>Tracheophyta</taxon>
        <taxon>Spermatophyta</taxon>
        <taxon>Magnoliopsida</taxon>
        <taxon>eudicotyledons</taxon>
        <taxon>Gunneridae</taxon>
        <taxon>Pentapetalae</taxon>
        <taxon>asterids</taxon>
        <taxon>lamiids</taxon>
        <taxon>Gentianales</taxon>
        <taxon>Rubiaceae</taxon>
        <taxon>Rubioideae</taxon>
        <taxon>Spermacoceae</taxon>
        <taxon>Hedyotis-Oldenlandia complex</taxon>
        <taxon>Oldenlandia</taxon>
    </lineage>
</organism>
<name>A0AAV1DDV1_OLDCO</name>
<protein>
    <submittedName>
        <fullName evidence="3">OLC1v1005083C1</fullName>
    </submittedName>
</protein>
<dbReference type="InterPro" id="IPR036047">
    <property type="entry name" value="F-box-like_dom_sf"/>
</dbReference>
<dbReference type="Proteomes" id="UP001161247">
    <property type="component" value="Chromosome 5"/>
</dbReference>
<feature type="compositionally biased region" description="Basic residues" evidence="1">
    <location>
        <begin position="1"/>
        <end position="16"/>
    </location>
</feature>
<dbReference type="Gene3D" id="1.20.1280.50">
    <property type="match status" value="1"/>
</dbReference>
<dbReference type="SUPFAM" id="SSF81383">
    <property type="entry name" value="F-box domain"/>
    <property type="match status" value="1"/>
</dbReference>
<accession>A0AAV1DDV1</accession>
<reference evidence="3" key="1">
    <citation type="submission" date="2023-03" db="EMBL/GenBank/DDBJ databases">
        <authorList>
            <person name="Julca I."/>
        </authorList>
    </citation>
    <scope>NUCLEOTIDE SEQUENCE</scope>
</reference>
<evidence type="ECO:0000313" key="3">
    <source>
        <dbReference type="EMBL" id="CAI9106031.1"/>
    </source>
</evidence>
<evidence type="ECO:0000259" key="2">
    <source>
        <dbReference type="PROSITE" id="PS50181"/>
    </source>
</evidence>
<proteinExistence type="predicted"/>
<dbReference type="PANTHER" id="PTHR31111:SF138">
    <property type="entry name" value="F-BOX ASSOCIATED DOMAIN-CONTAINING PROTEIN"/>
    <property type="match status" value="1"/>
</dbReference>
<feature type="domain" description="F-box" evidence="2">
    <location>
        <begin position="27"/>
        <end position="72"/>
    </location>
</feature>
<dbReference type="InterPro" id="IPR001810">
    <property type="entry name" value="F-box_dom"/>
</dbReference>
<dbReference type="AlphaFoldDB" id="A0AAV1DDV1"/>
<feature type="region of interest" description="Disordered" evidence="1">
    <location>
        <begin position="1"/>
        <end position="29"/>
    </location>
</feature>
<keyword evidence="4" id="KW-1185">Reference proteome</keyword>
<dbReference type="NCBIfam" id="TIGR01640">
    <property type="entry name" value="F_box_assoc_1"/>
    <property type="match status" value="1"/>
</dbReference>
<dbReference type="SMART" id="SM00256">
    <property type="entry name" value="FBOX"/>
    <property type="match status" value="1"/>
</dbReference>
<sequence length="459" mass="52581">MAGRKKKAKDRKKKPGGNRSCDSQISPGGKPELPENVIFIILSWLPAKSLMRFKLVSKPWLALIRDPYFAETHLANSRTETRQPFSSYILFYVIGRWAMFPANPDAVFSTQLPMHRFTDHDEHGIIIDEAEPCSNIVNGLILLWSPSSYQLRLLNVTTKENIGLPKTRRSISSCHCSGPSNNFLGFDPINKVYKVVHSCGQDKCFVMTLSFGNMMRWREIVSTYPQYDLVYRKNICVDGSIFWEGFEFCYESGDEGKRALQYFDVSEESFKLVPVSNGFFHGDGNAHHPDIFLSQNRKFDYYDQLMTEVGGRFTLAKFIHHPHPSQIKLWTLMNKHDPFWIQSYIELPEQVFYRGIDIVGSTNTEEGVIYVSVFAWKVLVTHKRVSTETSDAALIFCDPGKKKNKEKKENKYEIKQLQFEDKSSPVHALVPVLSTVASSHHIENILPLSPPKIPIYKVV</sequence>
<evidence type="ECO:0000256" key="1">
    <source>
        <dbReference type="SAM" id="MobiDB-lite"/>
    </source>
</evidence>
<dbReference type="EMBL" id="OX459122">
    <property type="protein sequence ID" value="CAI9106031.1"/>
    <property type="molecule type" value="Genomic_DNA"/>
</dbReference>
<dbReference type="PANTHER" id="PTHR31111">
    <property type="entry name" value="BNAA05G37150D PROTEIN-RELATED"/>
    <property type="match status" value="1"/>
</dbReference>
<gene>
    <name evidence="3" type="ORF">OLC1_LOCUS14611</name>
</gene>
<dbReference type="Pfam" id="PF08268">
    <property type="entry name" value="FBA_3"/>
    <property type="match status" value="1"/>
</dbReference>
<dbReference type="CDD" id="cd22157">
    <property type="entry name" value="F-box_AtFBW1-like"/>
    <property type="match status" value="1"/>
</dbReference>
<dbReference type="PROSITE" id="PS50181">
    <property type="entry name" value="FBOX"/>
    <property type="match status" value="1"/>
</dbReference>
<dbReference type="InterPro" id="IPR017451">
    <property type="entry name" value="F-box-assoc_interact_dom"/>
</dbReference>
<evidence type="ECO:0000313" key="4">
    <source>
        <dbReference type="Proteomes" id="UP001161247"/>
    </source>
</evidence>
<dbReference type="Pfam" id="PF00646">
    <property type="entry name" value="F-box"/>
    <property type="match status" value="1"/>
</dbReference>